<feature type="region of interest" description="Disordered" evidence="4">
    <location>
        <begin position="1"/>
        <end position="85"/>
    </location>
</feature>
<evidence type="ECO:0000313" key="5">
    <source>
        <dbReference type="EMBL" id="KAL1608464.1"/>
    </source>
</evidence>
<feature type="compositionally biased region" description="Polar residues" evidence="4">
    <location>
        <begin position="137"/>
        <end position="156"/>
    </location>
</feature>
<feature type="compositionally biased region" description="Basic and acidic residues" evidence="4">
    <location>
        <begin position="287"/>
        <end position="297"/>
    </location>
</feature>
<dbReference type="InterPro" id="IPR010760">
    <property type="entry name" value="DNA-repair_Swi5"/>
</dbReference>
<evidence type="ECO:0000256" key="1">
    <source>
        <dbReference type="ARBA" id="ARBA00008060"/>
    </source>
</evidence>
<comment type="similarity">
    <text evidence="1">Belongs to the SWI5/SAE3 family.</text>
</comment>
<evidence type="ECO:0000256" key="2">
    <source>
        <dbReference type="ARBA" id="ARBA00022763"/>
    </source>
</evidence>
<dbReference type="Proteomes" id="UP001521785">
    <property type="component" value="Unassembled WGS sequence"/>
</dbReference>
<feature type="compositionally biased region" description="Basic and acidic residues" evidence="4">
    <location>
        <begin position="219"/>
        <end position="249"/>
    </location>
</feature>
<keyword evidence="3" id="KW-0234">DNA repair</keyword>
<reference evidence="5 6" key="1">
    <citation type="submission" date="2024-02" db="EMBL/GenBank/DDBJ databases">
        <title>De novo assembly and annotation of 12 fungi associated with fruit tree decline syndrome in Ontario, Canada.</title>
        <authorList>
            <person name="Sulman M."/>
            <person name="Ellouze W."/>
            <person name="Ilyukhin E."/>
        </authorList>
    </citation>
    <scope>NUCLEOTIDE SEQUENCE [LARGE SCALE GENOMIC DNA]</scope>
    <source>
        <strain evidence="5 6">M42-189</strain>
    </source>
</reference>
<feature type="region of interest" description="Disordered" evidence="4">
    <location>
        <begin position="120"/>
        <end position="157"/>
    </location>
</feature>
<name>A0ABR3RVK7_9PLEO</name>
<feature type="compositionally biased region" description="Polar residues" evidence="4">
    <location>
        <begin position="312"/>
        <end position="323"/>
    </location>
</feature>
<feature type="compositionally biased region" description="Basic and acidic residues" evidence="4">
    <location>
        <begin position="53"/>
        <end position="71"/>
    </location>
</feature>
<evidence type="ECO:0008006" key="7">
    <source>
        <dbReference type="Google" id="ProtNLM"/>
    </source>
</evidence>
<keyword evidence="6" id="KW-1185">Reference proteome</keyword>
<evidence type="ECO:0000313" key="6">
    <source>
        <dbReference type="Proteomes" id="UP001521785"/>
    </source>
</evidence>
<dbReference type="EMBL" id="JAKJXO020000003">
    <property type="protein sequence ID" value="KAL1608464.1"/>
    <property type="molecule type" value="Genomic_DNA"/>
</dbReference>
<evidence type="ECO:0000256" key="3">
    <source>
        <dbReference type="ARBA" id="ARBA00023204"/>
    </source>
</evidence>
<proteinExistence type="inferred from homology"/>
<organism evidence="5 6">
    <name type="scientific">Paraconiothyrium brasiliense</name>
    <dbReference type="NCBI Taxonomy" id="300254"/>
    <lineage>
        <taxon>Eukaryota</taxon>
        <taxon>Fungi</taxon>
        <taxon>Dikarya</taxon>
        <taxon>Ascomycota</taxon>
        <taxon>Pezizomycotina</taxon>
        <taxon>Dothideomycetes</taxon>
        <taxon>Pleosporomycetidae</taxon>
        <taxon>Pleosporales</taxon>
        <taxon>Massarineae</taxon>
        <taxon>Didymosphaeriaceae</taxon>
        <taxon>Paraconiothyrium</taxon>
    </lineage>
</organism>
<sequence length="571" mass="61901">MAFARRVIEVPDSDDEPFTSSPEAPLYSACGQLDGTIEEPPQDASARAGGSFDRTDDNDTNRVARHDEQPVARDALQENTTDLKLSRQHTLSLTDTCDSYNWRPSVPTDLSALQILKEQEHTPASASGGNVKEPVTETDQSTFHPSIETPNTTSDASCADQHTLAADTQLLNHDEPSVLSSIQDTIACTAPTLEGSLPTTNLAGHDEAGLLHLDGEAHLQDRRSERSQSSPHNRENVRKDSTDAHDFDPRGSSFPPSLNPVNVSSSTNGRVLKRSRTIDRAVPVTKRAQEKDWEHAEAPQMPGLAKEEEDLQSITSPRQDASIFSHNVNAERPDLDMSNPQLEVTADPASGLETKKQSVNQFEAHGSEAVDNNGLDLNLSTADTSSLEGTLVMLHEMSKGHDVTETPLRDKNGHVSFGVERKINPSMGAETPRVESIPGYIPDPGTQTSSIAASTAKETQPIKAKSAQEITLEELRAKRASLIASLAALPVIRNIIANTDSLDTSSQKSPVEPTDGDVMSAAQKINRKHIKLLHEYNEIKDVGQGLMGLIADQRGVRIVEVQDEFGVDAKD</sequence>
<evidence type="ECO:0000256" key="4">
    <source>
        <dbReference type="SAM" id="MobiDB-lite"/>
    </source>
</evidence>
<dbReference type="PANTHER" id="PTHR28529:SF2">
    <property type="entry name" value="DNA REPAIR PROTEIN SWI5 HOMOLOG"/>
    <property type="match status" value="1"/>
</dbReference>
<dbReference type="Gene3D" id="1.20.5.170">
    <property type="match status" value="1"/>
</dbReference>
<dbReference type="PANTHER" id="PTHR28529">
    <property type="entry name" value="DNA REPAIR PROTEIN SWI5 HOMOLOG"/>
    <property type="match status" value="1"/>
</dbReference>
<keyword evidence="2" id="KW-0227">DNA damage</keyword>
<protein>
    <recommendedName>
        <fullName evidence="7">Swi5-domain-containing protein</fullName>
    </recommendedName>
</protein>
<gene>
    <name evidence="5" type="ORF">SLS60_003406</name>
</gene>
<comment type="caution">
    <text evidence="5">The sequence shown here is derived from an EMBL/GenBank/DDBJ whole genome shotgun (WGS) entry which is preliminary data.</text>
</comment>
<feature type="compositionally biased region" description="Low complexity" evidence="4">
    <location>
        <begin position="252"/>
        <end position="266"/>
    </location>
</feature>
<dbReference type="Pfam" id="PF07061">
    <property type="entry name" value="Swi5"/>
    <property type="match status" value="1"/>
</dbReference>
<accession>A0ABR3RVK7</accession>
<feature type="region of interest" description="Disordered" evidence="4">
    <location>
        <begin position="219"/>
        <end position="323"/>
    </location>
</feature>